<name>A0A922HK35_DERFA</name>
<comment type="caution">
    <text evidence="1">The sequence shown here is derived from an EMBL/GenBank/DDBJ whole genome shotgun (WGS) entry which is preliminary data.</text>
</comment>
<evidence type="ECO:0000313" key="2">
    <source>
        <dbReference type="Proteomes" id="UP000790347"/>
    </source>
</evidence>
<gene>
    <name evidence="1" type="ORF">DERF_014875</name>
</gene>
<organism evidence="1 2">
    <name type="scientific">Dermatophagoides farinae</name>
    <name type="common">American house dust mite</name>
    <dbReference type="NCBI Taxonomy" id="6954"/>
    <lineage>
        <taxon>Eukaryota</taxon>
        <taxon>Metazoa</taxon>
        <taxon>Ecdysozoa</taxon>
        <taxon>Arthropoda</taxon>
        <taxon>Chelicerata</taxon>
        <taxon>Arachnida</taxon>
        <taxon>Acari</taxon>
        <taxon>Acariformes</taxon>
        <taxon>Sarcoptiformes</taxon>
        <taxon>Astigmata</taxon>
        <taxon>Psoroptidia</taxon>
        <taxon>Analgoidea</taxon>
        <taxon>Pyroglyphidae</taxon>
        <taxon>Dermatophagoidinae</taxon>
        <taxon>Dermatophagoides</taxon>
    </lineage>
</organism>
<reference evidence="1" key="1">
    <citation type="submission" date="2013-05" db="EMBL/GenBank/DDBJ databases">
        <authorList>
            <person name="Yim A.K.Y."/>
            <person name="Chan T.F."/>
            <person name="Ji K.M."/>
            <person name="Liu X.Y."/>
            <person name="Zhou J.W."/>
            <person name="Li R.Q."/>
            <person name="Yang K.Y."/>
            <person name="Li J."/>
            <person name="Li M."/>
            <person name="Law P.T.W."/>
            <person name="Wu Y.L."/>
            <person name="Cai Z.L."/>
            <person name="Qin H."/>
            <person name="Bao Y."/>
            <person name="Leung R.K.K."/>
            <person name="Ng P.K.S."/>
            <person name="Zou J."/>
            <person name="Zhong X.J."/>
            <person name="Ran P.X."/>
            <person name="Zhong N.S."/>
            <person name="Liu Z.G."/>
            <person name="Tsui S.K.W."/>
        </authorList>
    </citation>
    <scope>NUCLEOTIDE SEQUENCE</scope>
    <source>
        <strain evidence="1">Derf</strain>
        <tissue evidence="1">Whole organism</tissue>
    </source>
</reference>
<accession>A0A922HK35</accession>
<reference evidence="1" key="2">
    <citation type="journal article" date="2022" name="Res Sq">
        <title>Comparative Genomics Reveals Insights into the Divergent Evolution of Astigmatic Mites and Household Pest Adaptations.</title>
        <authorList>
            <person name="Xiong Q."/>
            <person name="Wan A.T.-Y."/>
            <person name="Liu X.-Y."/>
            <person name="Fung C.S.-H."/>
            <person name="Xiao X."/>
            <person name="Malainual N."/>
            <person name="Hou J."/>
            <person name="Wang L."/>
            <person name="Wang M."/>
            <person name="Yang K."/>
            <person name="Cui Y."/>
            <person name="Leung E."/>
            <person name="Nong W."/>
            <person name="Shin S.-K."/>
            <person name="Au S."/>
            <person name="Jeong K.Y."/>
            <person name="Chew F.T."/>
            <person name="Hui J."/>
            <person name="Leung T.F."/>
            <person name="Tungtrongchitr A."/>
            <person name="Zhong N."/>
            <person name="Liu Z."/>
            <person name="Tsui S."/>
        </authorList>
    </citation>
    <scope>NUCLEOTIDE SEQUENCE</scope>
    <source>
        <strain evidence="1">Derf</strain>
        <tissue evidence="1">Whole organism</tissue>
    </source>
</reference>
<protein>
    <submittedName>
        <fullName evidence="1">Uncharacterized protein</fullName>
    </submittedName>
</protein>
<evidence type="ECO:0000313" key="1">
    <source>
        <dbReference type="EMBL" id="KAH9494164.1"/>
    </source>
</evidence>
<dbReference type="AlphaFoldDB" id="A0A922HK35"/>
<dbReference type="Proteomes" id="UP000790347">
    <property type="component" value="Unassembled WGS sequence"/>
</dbReference>
<dbReference type="EMBL" id="ASGP02000008">
    <property type="protein sequence ID" value="KAH9494164.1"/>
    <property type="molecule type" value="Genomic_DNA"/>
</dbReference>
<keyword evidence="2" id="KW-1185">Reference proteome</keyword>
<proteinExistence type="predicted"/>
<sequence length="99" mass="11173">MCCPLSQTDRLTCVAIGGVIESSEVETWLLLYLGDMEKSISWTSLKQWNLTLTDVQLCWRFSLLSVGAYSTVPVYPRDKRGCSVSLVMSAARFKYQIRA</sequence>